<sequence length="274" mass="31055">MNSSLARILNVLNLFGPEQLEIDAELIAQKFDLSRTSSYRYIKELCDAGLIVKRGPGGYALGPRVIELDWMMRKYDPVLSTGRPYLENLSQITGLTVFVSAFYDSKIINTFILSPNNDMHFSFGRGRPLPLFRGAQAKVLTSYRSIKKIKQLYETQISKDPLNIYSLEDVLKISKNIRKNGYCATNNELNVGNIGIAAPIFSDFDSKEVTHSVCVVGSDQQFNLLRQETIIEILLETAKNLTQSIVSSPKPKHHPIEVDEIQIQREEVEHLEQY</sequence>
<protein>
    <recommendedName>
        <fullName evidence="4">HTH-type transcriptional repressor AllR</fullName>
    </recommendedName>
    <alternativeName>
        <fullName evidence="5">Negative regulator of allantoin and glyoxylate utilization operons</fullName>
    </alternativeName>
</protein>
<dbReference type="PANTHER" id="PTHR30136:SF24">
    <property type="entry name" value="HTH-TYPE TRANSCRIPTIONAL REPRESSOR ALLR"/>
    <property type="match status" value="1"/>
</dbReference>
<keyword evidence="2" id="KW-0238">DNA-binding</keyword>
<dbReference type="Gene3D" id="1.10.10.10">
    <property type="entry name" value="Winged helix-like DNA-binding domain superfamily/Winged helix DNA-binding domain"/>
    <property type="match status" value="1"/>
</dbReference>
<dbReference type="Pfam" id="PF01614">
    <property type="entry name" value="IclR_C"/>
    <property type="match status" value="1"/>
</dbReference>
<evidence type="ECO:0000256" key="1">
    <source>
        <dbReference type="ARBA" id="ARBA00023015"/>
    </source>
</evidence>
<evidence type="ECO:0000256" key="3">
    <source>
        <dbReference type="ARBA" id="ARBA00023163"/>
    </source>
</evidence>
<dbReference type="InterPro" id="IPR050707">
    <property type="entry name" value="HTH_MetabolicPath_Reg"/>
</dbReference>
<dbReference type="PANTHER" id="PTHR30136">
    <property type="entry name" value="HELIX-TURN-HELIX TRANSCRIPTIONAL REGULATOR, ICLR FAMILY"/>
    <property type="match status" value="1"/>
</dbReference>
<keyword evidence="3" id="KW-0804">Transcription</keyword>
<comment type="caution">
    <text evidence="8">The sequence shown here is derived from an EMBL/GenBank/DDBJ whole genome shotgun (WGS) entry which is preliminary data.</text>
</comment>
<evidence type="ECO:0000259" key="7">
    <source>
        <dbReference type="PROSITE" id="PS51078"/>
    </source>
</evidence>
<name>N8Y1F9_ACIGI</name>
<dbReference type="EMBL" id="APPJ01000014">
    <property type="protein sequence ID" value="ENV15169.1"/>
    <property type="molecule type" value="Genomic_DNA"/>
</dbReference>
<dbReference type="InterPro" id="IPR005471">
    <property type="entry name" value="Tscrpt_reg_IclR_N"/>
</dbReference>
<evidence type="ECO:0000256" key="5">
    <source>
        <dbReference type="ARBA" id="ARBA00042627"/>
    </source>
</evidence>
<dbReference type="InterPro" id="IPR029016">
    <property type="entry name" value="GAF-like_dom_sf"/>
</dbReference>
<dbReference type="PATRIC" id="fig|1217656.3.peg.3831"/>
<keyword evidence="9" id="KW-1185">Reference proteome</keyword>
<evidence type="ECO:0000313" key="8">
    <source>
        <dbReference type="EMBL" id="ENV15169.1"/>
    </source>
</evidence>
<dbReference type="PROSITE" id="PS51077">
    <property type="entry name" value="HTH_ICLR"/>
    <property type="match status" value="1"/>
</dbReference>
<dbReference type="SUPFAM" id="SSF55781">
    <property type="entry name" value="GAF domain-like"/>
    <property type="match status" value="1"/>
</dbReference>
<dbReference type="GO" id="GO:0045892">
    <property type="term" value="P:negative regulation of DNA-templated transcription"/>
    <property type="evidence" value="ECO:0007669"/>
    <property type="project" value="TreeGrafter"/>
</dbReference>
<dbReference type="GO" id="GO:0003677">
    <property type="term" value="F:DNA binding"/>
    <property type="evidence" value="ECO:0007669"/>
    <property type="project" value="UniProtKB-KW"/>
</dbReference>
<dbReference type="HOGENOM" id="CLU_062618_4_4_6"/>
<dbReference type="PROSITE" id="PS51078">
    <property type="entry name" value="ICLR_ED"/>
    <property type="match status" value="1"/>
</dbReference>
<evidence type="ECO:0000256" key="4">
    <source>
        <dbReference type="ARBA" id="ARBA00040379"/>
    </source>
</evidence>
<dbReference type="RefSeq" id="WP_004822878.1">
    <property type="nucleotide sequence ID" value="NZ_KB849456.1"/>
</dbReference>
<proteinExistence type="predicted"/>
<dbReference type="eggNOG" id="COG1414">
    <property type="taxonomic scope" value="Bacteria"/>
</dbReference>
<gene>
    <name evidence="8" type="ORF">F964_03891</name>
</gene>
<dbReference type="InterPro" id="IPR036390">
    <property type="entry name" value="WH_DNA-bd_sf"/>
</dbReference>
<accession>N8Y1F9</accession>
<dbReference type="InterPro" id="IPR036388">
    <property type="entry name" value="WH-like_DNA-bd_sf"/>
</dbReference>
<organism evidence="8 9">
    <name type="scientific">Acinetobacter guillouiae NIPH 991</name>
    <dbReference type="NCBI Taxonomy" id="1217656"/>
    <lineage>
        <taxon>Bacteria</taxon>
        <taxon>Pseudomonadati</taxon>
        <taxon>Pseudomonadota</taxon>
        <taxon>Gammaproteobacteria</taxon>
        <taxon>Moraxellales</taxon>
        <taxon>Moraxellaceae</taxon>
        <taxon>Acinetobacter</taxon>
    </lineage>
</organism>
<dbReference type="InterPro" id="IPR014757">
    <property type="entry name" value="Tscrpt_reg_IclR_C"/>
</dbReference>
<feature type="domain" description="IclR-ED" evidence="7">
    <location>
        <begin position="64"/>
        <end position="247"/>
    </location>
</feature>
<dbReference type="AlphaFoldDB" id="N8Y1F9"/>
<dbReference type="GO" id="GO:0003700">
    <property type="term" value="F:DNA-binding transcription factor activity"/>
    <property type="evidence" value="ECO:0007669"/>
    <property type="project" value="TreeGrafter"/>
</dbReference>
<dbReference type="Gene3D" id="3.30.450.40">
    <property type="match status" value="1"/>
</dbReference>
<feature type="domain" description="HTH iclR-type" evidence="6">
    <location>
        <begin position="2"/>
        <end position="63"/>
    </location>
</feature>
<evidence type="ECO:0000259" key="6">
    <source>
        <dbReference type="PROSITE" id="PS51077"/>
    </source>
</evidence>
<dbReference type="SUPFAM" id="SSF46785">
    <property type="entry name" value="Winged helix' DNA-binding domain"/>
    <property type="match status" value="1"/>
</dbReference>
<evidence type="ECO:0000256" key="2">
    <source>
        <dbReference type="ARBA" id="ARBA00023125"/>
    </source>
</evidence>
<dbReference type="Proteomes" id="UP000013148">
    <property type="component" value="Unassembled WGS sequence"/>
</dbReference>
<keyword evidence="1" id="KW-0805">Transcription regulation</keyword>
<evidence type="ECO:0000313" key="9">
    <source>
        <dbReference type="Proteomes" id="UP000013148"/>
    </source>
</evidence>
<dbReference type="SMART" id="SM00346">
    <property type="entry name" value="HTH_ICLR"/>
    <property type="match status" value="1"/>
</dbReference>
<reference evidence="8 9" key="1">
    <citation type="submission" date="2013-02" db="EMBL/GenBank/DDBJ databases">
        <title>The Genome Sequence of Acinetobacter guillouiae NIPH 991.</title>
        <authorList>
            <consortium name="The Broad Institute Genome Sequencing Platform"/>
            <consortium name="The Broad Institute Genome Sequencing Center for Infectious Disease"/>
            <person name="Cerqueira G."/>
            <person name="Feldgarden M."/>
            <person name="Courvalin P."/>
            <person name="Perichon B."/>
            <person name="Grillot-Courvalin C."/>
            <person name="Clermont D."/>
            <person name="Rocha E."/>
            <person name="Yoon E.-J."/>
            <person name="Nemec A."/>
            <person name="Walker B."/>
            <person name="Young S.K."/>
            <person name="Zeng Q."/>
            <person name="Gargeya S."/>
            <person name="Fitzgerald M."/>
            <person name="Haas B."/>
            <person name="Abouelleil A."/>
            <person name="Alvarado L."/>
            <person name="Arachchi H.M."/>
            <person name="Berlin A.M."/>
            <person name="Chapman S.B."/>
            <person name="Dewar J."/>
            <person name="Goldberg J."/>
            <person name="Griggs A."/>
            <person name="Gujja S."/>
            <person name="Hansen M."/>
            <person name="Howarth C."/>
            <person name="Imamovic A."/>
            <person name="Larimer J."/>
            <person name="McCowan C."/>
            <person name="Murphy C."/>
            <person name="Neiman D."/>
            <person name="Pearson M."/>
            <person name="Priest M."/>
            <person name="Roberts A."/>
            <person name="Saif S."/>
            <person name="Shea T."/>
            <person name="Sisk P."/>
            <person name="Sykes S."/>
            <person name="Wortman J."/>
            <person name="Nusbaum C."/>
            <person name="Birren B."/>
        </authorList>
    </citation>
    <scope>NUCLEOTIDE SEQUENCE [LARGE SCALE GENOMIC DNA]</scope>
    <source>
        <strain evidence="8 9">NIPH 991</strain>
    </source>
</reference>